<dbReference type="EMBL" id="JACAZF010000013">
    <property type="protein sequence ID" value="KAF7291331.1"/>
    <property type="molecule type" value="Genomic_DNA"/>
</dbReference>
<comment type="caution">
    <text evidence="2">The sequence shown here is derived from an EMBL/GenBank/DDBJ whole genome shotgun (WGS) entry which is preliminary data.</text>
</comment>
<accession>A0A8H6VTG0</accession>
<dbReference type="AlphaFoldDB" id="A0A8H6VTG0"/>
<evidence type="ECO:0000313" key="3">
    <source>
        <dbReference type="Proteomes" id="UP000636479"/>
    </source>
</evidence>
<reference evidence="2" key="1">
    <citation type="submission" date="2020-05" db="EMBL/GenBank/DDBJ databases">
        <title>Mycena genomes resolve the evolution of fungal bioluminescence.</title>
        <authorList>
            <person name="Tsai I.J."/>
        </authorList>
    </citation>
    <scope>NUCLEOTIDE SEQUENCE</scope>
    <source>
        <strain evidence="2">171206Taipei</strain>
    </source>
</reference>
<protein>
    <submittedName>
        <fullName evidence="2">Uncharacterized protein</fullName>
    </submittedName>
</protein>
<feature type="compositionally biased region" description="Acidic residues" evidence="1">
    <location>
        <begin position="311"/>
        <end position="328"/>
    </location>
</feature>
<feature type="compositionally biased region" description="Basic and acidic residues" evidence="1">
    <location>
        <begin position="341"/>
        <end position="354"/>
    </location>
</feature>
<evidence type="ECO:0000256" key="1">
    <source>
        <dbReference type="SAM" id="MobiDB-lite"/>
    </source>
</evidence>
<dbReference type="Proteomes" id="UP000636479">
    <property type="component" value="Unassembled WGS sequence"/>
</dbReference>
<dbReference type="RefSeq" id="XP_037214453.1">
    <property type="nucleotide sequence ID" value="XM_037369247.1"/>
</dbReference>
<keyword evidence="3" id="KW-1185">Reference proteome</keyword>
<feature type="region of interest" description="Disordered" evidence="1">
    <location>
        <begin position="184"/>
        <end position="354"/>
    </location>
</feature>
<feature type="compositionally biased region" description="Polar residues" evidence="1">
    <location>
        <begin position="194"/>
        <end position="211"/>
    </location>
</feature>
<dbReference type="GeneID" id="59351763"/>
<evidence type="ECO:0000313" key="2">
    <source>
        <dbReference type="EMBL" id="KAF7291331.1"/>
    </source>
</evidence>
<dbReference type="OrthoDB" id="3268823at2759"/>
<sequence length="354" mass="36950">MTTTTMPNLVPTLGSSILPATPAHEWAEKMEGELADGAKRADSLAPKDAVDLVPGSFPGGHEESEGVPVVEKAATMLPAEEDVQSTITTVGQRVKEMLPEVLKAYLPSTNMTTAKEMESDAPTFLKETPPADSLLSTSTNLSTQAQAGSIFPPTLESESVPVATPAEADPDPLMTPIAAPVPISGLSAPPVDDTASSNLSTRVHTGTSASPNPVFPSLPADIPHSTPTPPNGSRFLERLESSQSADIDLGLTHTTSPKPLSVAEEEDVHEGARAPNNTMAAPPTEKAILVERGAPDALPTPQAGVLPAELGTDEVSDGPSDDGDEKDGDGEKKERKRDKLVRKLKEKMHVGGAH</sequence>
<organism evidence="2 3">
    <name type="scientific">Mycena indigotica</name>
    <dbReference type="NCBI Taxonomy" id="2126181"/>
    <lineage>
        <taxon>Eukaryota</taxon>
        <taxon>Fungi</taxon>
        <taxon>Dikarya</taxon>
        <taxon>Basidiomycota</taxon>
        <taxon>Agaricomycotina</taxon>
        <taxon>Agaricomycetes</taxon>
        <taxon>Agaricomycetidae</taxon>
        <taxon>Agaricales</taxon>
        <taxon>Marasmiineae</taxon>
        <taxon>Mycenaceae</taxon>
        <taxon>Mycena</taxon>
    </lineage>
</organism>
<proteinExistence type="predicted"/>
<name>A0A8H6VTG0_9AGAR</name>
<gene>
    <name evidence="2" type="ORF">MIND_01277600</name>
</gene>